<evidence type="ECO:0000256" key="1">
    <source>
        <dbReference type="ARBA" id="ARBA00022491"/>
    </source>
</evidence>
<sequence length="95" mass="10400">MAATAKRDNNINMRIAPEQLDLIKRAADTCGKSLSSFVIEAATYSAQKTLMDQRFMNLDADLFDSVAETISKPAQVHPELAALLKNGSVWATSDR</sequence>
<name>A0A380WP32_AMIAI</name>
<dbReference type="GO" id="GO:0006355">
    <property type="term" value="P:regulation of DNA-templated transcription"/>
    <property type="evidence" value="ECO:0007669"/>
    <property type="project" value="InterPro"/>
</dbReference>
<evidence type="ECO:0000256" key="4">
    <source>
        <dbReference type="ARBA" id="ARBA00023125"/>
    </source>
</evidence>
<keyword evidence="3" id="KW-0805">Transcription regulation</keyword>
<dbReference type="RefSeq" id="WP_165915777.1">
    <property type="nucleotide sequence ID" value="NZ_BAAAVY010000037.1"/>
</dbReference>
<dbReference type="Pfam" id="PF08681">
    <property type="entry name" value="TacA1"/>
    <property type="match status" value="1"/>
</dbReference>
<evidence type="ECO:0000313" key="7">
    <source>
        <dbReference type="EMBL" id="SUU90753.1"/>
    </source>
</evidence>
<evidence type="ECO:0000256" key="3">
    <source>
        <dbReference type="ARBA" id="ARBA00023015"/>
    </source>
</evidence>
<evidence type="ECO:0000256" key="5">
    <source>
        <dbReference type="ARBA" id="ARBA00023163"/>
    </source>
</evidence>
<keyword evidence="2" id="KW-1277">Toxin-antitoxin system</keyword>
<keyword evidence="5" id="KW-0804">Transcription</keyword>
<comment type="similarity">
    <text evidence="6">Belongs to the TacA antitoxin family.</text>
</comment>
<gene>
    <name evidence="7" type="ORF">NCTC10684_04011</name>
</gene>
<dbReference type="InterPro" id="IPR014795">
    <property type="entry name" value="TacA_1-like"/>
</dbReference>
<organism evidence="7 8">
    <name type="scientific">Aminobacter aminovorans</name>
    <name type="common">Chelatobacter heintzii</name>
    <dbReference type="NCBI Taxonomy" id="83263"/>
    <lineage>
        <taxon>Bacteria</taxon>
        <taxon>Pseudomonadati</taxon>
        <taxon>Pseudomonadota</taxon>
        <taxon>Alphaproteobacteria</taxon>
        <taxon>Hyphomicrobiales</taxon>
        <taxon>Phyllobacteriaceae</taxon>
        <taxon>Aminobacter</taxon>
    </lineage>
</organism>
<keyword evidence="4" id="KW-0238">DNA-binding</keyword>
<evidence type="ECO:0000313" key="8">
    <source>
        <dbReference type="Proteomes" id="UP000254701"/>
    </source>
</evidence>
<accession>A0A380WP32</accession>
<dbReference type="Gene3D" id="1.20.5.780">
    <property type="entry name" value="Single helix bin"/>
    <property type="match status" value="1"/>
</dbReference>
<dbReference type="SUPFAM" id="SSF47598">
    <property type="entry name" value="Ribbon-helix-helix"/>
    <property type="match status" value="1"/>
</dbReference>
<dbReference type="InterPro" id="IPR010985">
    <property type="entry name" value="Ribbon_hlx_hlx"/>
</dbReference>
<dbReference type="PANTHER" id="PTHR35401">
    <property type="entry name" value="COPG FAMILY HELIX-TURN-HELIX PROTEIN-RELATED-RELATED"/>
    <property type="match status" value="1"/>
</dbReference>
<dbReference type="EMBL" id="UFSM01000001">
    <property type="protein sequence ID" value="SUU90753.1"/>
    <property type="molecule type" value="Genomic_DNA"/>
</dbReference>
<dbReference type="GO" id="GO:0003677">
    <property type="term" value="F:DNA binding"/>
    <property type="evidence" value="ECO:0007669"/>
    <property type="project" value="UniProtKB-KW"/>
</dbReference>
<evidence type="ECO:0000256" key="2">
    <source>
        <dbReference type="ARBA" id="ARBA00022649"/>
    </source>
</evidence>
<evidence type="ECO:0000256" key="6">
    <source>
        <dbReference type="ARBA" id="ARBA00049988"/>
    </source>
</evidence>
<reference evidence="7 8" key="1">
    <citation type="submission" date="2018-06" db="EMBL/GenBank/DDBJ databases">
        <authorList>
            <consortium name="Pathogen Informatics"/>
            <person name="Doyle S."/>
        </authorList>
    </citation>
    <scope>NUCLEOTIDE SEQUENCE [LARGE SCALE GENOMIC DNA]</scope>
    <source>
        <strain evidence="7 8">NCTC10684</strain>
    </source>
</reference>
<proteinExistence type="inferred from homology"/>
<dbReference type="Proteomes" id="UP000254701">
    <property type="component" value="Unassembled WGS sequence"/>
</dbReference>
<dbReference type="PANTHER" id="PTHR35401:SF1">
    <property type="entry name" value="CYTOPLASMIC PROTEIN"/>
    <property type="match status" value="1"/>
</dbReference>
<dbReference type="AlphaFoldDB" id="A0A380WP32"/>
<protein>
    <submittedName>
        <fullName evidence="7">Uncharacterized protein conserved in bacteria</fullName>
    </submittedName>
</protein>
<keyword evidence="1" id="KW-0678">Repressor</keyword>